<gene>
    <name evidence="4" type="ORF">HQ497_05550</name>
</gene>
<evidence type="ECO:0000313" key="5">
    <source>
        <dbReference type="Proteomes" id="UP000754644"/>
    </source>
</evidence>
<dbReference type="CDD" id="cd16282">
    <property type="entry name" value="metallo-hydrolase-like_MBL-fold"/>
    <property type="match status" value="1"/>
</dbReference>
<dbReference type="SUPFAM" id="SSF56281">
    <property type="entry name" value="Metallo-hydrolase/oxidoreductase"/>
    <property type="match status" value="1"/>
</dbReference>
<dbReference type="PANTHER" id="PTHR42951:SF4">
    <property type="entry name" value="ACYL-COENZYME A THIOESTERASE MBLAC2"/>
    <property type="match status" value="1"/>
</dbReference>
<evidence type="ECO:0000256" key="2">
    <source>
        <dbReference type="SAM" id="SignalP"/>
    </source>
</evidence>
<reference evidence="4" key="1">
    <citation type="submission" date="2020-05" db="EMBL/GenBank/DDBJ databases">
        <title>Sulfur intermediates as new biogeochemical hubs in an aquatic model microbial ecosystem.</title>
        <authorList>
            <person name="Vigneron A."/>
        </authorList>
    </citation>
    <scope>NUCLEOTIDE SEQUENCE</scope>
    <source>
        <strain evidence="4">Bin.250</strain>
    </source>
</reference>
<dbReference type="Gene3D" id="3.60.15.10">
    <property type="entry name" value="Ribonuclease Z/Hydroxyacylglutathione hydrolase-like"/>
    <property type="match status" value="1"/>
</dbReference>
<feature type="domain" description="Metallo-beta-lactamase" evidence="3">
    <location>
        <begin position="63"/>
        <end position="248"/>
    </location>
</feature>
<comment type="caution">
    <text evidence="4">The sequence shown here is derived from an EMBL/GenBank/DDBJ whole genome shotgun (WGS) entry which is preliminary data.</text>
</comment>
<dbReference type="EMBL" id="JABMOJ010000206">
    <property type="protein sequence ID" value="NQV64814.1"/>
    <property type="molecule type" value="Genomic_DNA"/>
</dbReference>
<evidence type="ECO:0000256" key="1">
    <source>
        <dbReference type="ARBA" id="ARBA00005250"/>
    </source>
</evidence>
<dbReference type="SMART" id="SM00849">
    <property type="entry name" value="Lactamase_B"/>
    <property type="match status" value="1"/>
</dbReference>
<protein>
    <submittedName>
        <fullName evidence="4">MBL fold metallo-hydrolase</fullName>
    </submittedName>
</protein>
<dbReference type="PANTHER" id="PTHR42951">
    <property type="entry name" value="METALLO-BETA-LACTAMASE DOMAIN-CONTAINING"/>
    <property type="match status" value="1"/>
</dbReference>
<dbReference type="AlphaFoldDB" id="A0A973A7K4"/>
<dbReference type="InterPro" id="IPR001279">
    <property type="entry name" value="Metallo-B-lactamas"/>
</dbReference>
<organism evidence="4 5">
    <name type="scientific">SAR86 cluster bacterium</name>
    <dbReference type="NCBI Taxonomy" id="2030880"/>
    <lineage>
        <taxon>Bacteria</taxon>
        <taxon>Pseudomonadati</taxon>
        <taxon>Pseudomonadota</taxon>
        <taxon>Gammaproteobacteria</taxon>
        <taxon>SAR86 cluster</taxon>
    </lineage>
</organism>
<accession>A0A973A7K4</accession>
<evidence type="ECO:0000259" key="3">
    <source>
        <dbReference type="SMART" id="SM00849"/>
    </source>
</evidence>
<sequence>MYKTIVCLLSWLLASSALAHNAPPVPEPVKLDALAEAFGWDFTGTQITTQKIDANLYVLFGAGGNIGVSLGKDGVFIVDDQFPELVPKIRAAIGELGGEKVNFAVNTHWHFDHAEGNRVLGADGTWLIAQQNSREMMQQDHVVNLVNIAYDQKAYPESAWPDITYDDTMQFHLNGQRIDLMHFGPAHTTGDTAVIFRGSNAVHLGDVFNNAGYPFIDAGNGGTLDGIIHFCVETLKQIDKNTVVIPGHGPVTDYQGLANYIAMLSTLRDRMWVLIQAGASLEDVIAAKVTADYDGKMGDNGRFINRAYLSLTHKVVD</sequence>
<dbReference type="InterPro" id="IPR036866">
    <property type="entry name" value="RibonucZ/Hydroxyglut_hydro"/>
</dbReference>
<feature type="signal peptide" evidence="2">
    <location>
        <begin position="1"/>
        <end position="19"/>
    </location>
</feature>
<name>A0A973A7K4_9GAMM</name>
<keyword evidence="2" id="KW-0732">Signal</keyword>
<dbReference type="InterPro" id="IPR050855">
    <property type="entry name" value="NDM-1-like"/>
</dbReference>
<proteinExistence type="inferred from homology"/>
<dbReference type="GO" id="GO:0017001">
    <property type="term" value="P:antibiotic catabolic process"/>
    <property type="evidence" value="ECO:0007669"/>
    <property type="project" value="UniProtKB-ARBA"/>
</dbReference>
<dbReference type="Pfam" id="PF00753">
    <property type="entry name" value="Lactamase_B"/>
    <property type="match status" value="1"/>
</dbReference>
<dbReference type="Proteomes" id="UP000754644">
    <property type="component" value="Unassembled WGS sequence"/>
</dbReference>
<evidence type="ECO:0000313" key="4">
    <source>
        <dbReference type="EMBL" id="NQV64814.1"/>
    </source>
</evidence>
<feature type="chain" id="PRO_5037514995" evidence="2">
    <location>
        <begin position="20"/>
        <end position="317"/>
    </location>
</feature>
<comment type="similarity">
    <text evidence="1">Belongs to the metallo-beta-lactamase superfamily. Class-B beta-lactamase family.</text>
</comment>